<dbReference type="PANTHER" id="PTHR43856:SF1">
    <property type="entry name" value="MITOCHONDRIAL CARDIOLIPIN HYDROLASE"/>
    <property type="match status" value="1"/>
</dbReference>
<keyword evidence="1 11" id="KW-0378">Hydrolase</keyword>
<evidence type="ECO:0000256" key="7">
    <source>
        <dbReference type="SAM" id="Phobius"/>
    </source>
</evidence>
<dbReference type="InterPro" id="IPR051406">
    <property type="entry name" value="PLD_domain"/>
</dbReference>
<dbReference type="KEGG" id="mde:101887695"/>
<dbReference type="Proteomes" id="UP001652621">
    <property type="component" value="Unplaced"/>
</dbReference>
<accession>A0A1I8MWS3</accession>
<dbReference type="GO" id="GO:0016042">
    <property type="term" value="P:lipid catabolic process"/>
    <property type="evidence" value="ECO:0007669"/>
    <property type="project" value="UniProtKB-KW"/>
</dbReference>
<keyword evidence="7" id="KW-0812">Transmembrane</keyword>
<evidence type="ECO:0000256" key="4">
    <source>
        <dbReference type="ARBA" id="ARBA00038012"/>
    </source>
</evidence>
<protein>
    <recommendedName>
        <fullName evidence="5">Mitochondrial cardiolipin hydrolase</fullName>
    </recommendedName>
    <alternativeName>
        <fullName evidence="6">Mitochondrial phospholipase</fullName>
    </alternativeName>
</protein>
<dbReference type="OrthoDB" id="5205528at2759"/>
<dbReference type="Pfam" id="PF13091">
    <property type="entry name" value="PLDc_2"/>
    <property type="match status" value="1"/>
</dbReference>
<keyword evidence="3" id="KW-0443">Lipid metabolism</keyword>
<dbReference type="Gene3D" id="3.30.870.10">
    <property type="entry name" value="Endonuclease Chain A"/>
    <property type="match status" value="1"/>
</dbReference>
<evidence type="ECO:0000313" key="10">
    <source>
        <dbReference type="Proteomes" id="UP001652621"/>
    </source>
</evidence>
<evidence type="ECO:0000256" key="1">
    <source>
        <dbReference type="ARBA" id="ARBA00022801"/>
    </source>
</evidence>
<dbReference type="GO" id="GO:0005739">
    <property type="term" value="C:mitochondrion"/>
    <property type="evidence" value="ECO:0007669"/>
    <property type="project" value="TreeGrafter"/>
</dbReference>
<evidence type="ECO:0000256" key="3">
    <source>
        <dbReference type="ARBA" id="ARBA00023098"/>
    </source>
</evidence>
<feature type="domain" description="Phospholipase D-like" evidence="8">
    <location>
        <begin position="113"/>
        <end position="257"/>
    </location>
</feature>
<dbReference type="RefSeq" id="XP_019894028.1">
    <property type="nucleotide sequence ID" value="XM_020038469.1"/>
</dbReference>
<dbReference type="VEuPathDB" id="VectorBase:MDOMA2_017013"/>
<organism evidence="9">
    <name type="scientific">Musca domestica</name>
    <name type="common">House fly</name>
    <dbReference type="NCBI Taxonomy" id="7370"/>
    <lineage>
        <taxon>Eukaryota</taxon>
        <taxon>Metazoa</taxon>
        <taxon>Ecdysozoa</taxon>
        <taxon>Arthropoda</taxon>
        <taxon>Hexapoda</taxon>
        <taxon>Insecta</taxon>
        <taxon>Pterygota</taxon>
        <taxon>Neoptera</taxon>
        <taxon>Endopterygota</taxon>
        <taxon>Diptera</taxon>
        <taxon>Brachycera</taxon>
        <taxon>Muscomorpha</taxon>
        <taxon>Muscoidea</taxon>
        <taxon>Muscidae</taxon>
        <taxon>Musca</taxon>
    </lineage>
</organism>
<dbReference type="InterPro" id="IPR025202">
    <property type="entry name" value="PLD-like_dom"/>
</dbReference>
<dbReference type="CDD" id="cd09171">
    <property type="entry name" value="PLDc_vPLD6_like"/>
    <property type="match status" value="1"/>
</dbReference>
<gene>
    <name evidence="9" type="primary">101887695</name>
    <name evidence="11" type="synonym">LOC101887695</name>
</gene>
<comment type="similarity">
    <text evidence="4">Belongs to the phospholipase D family. MitoPLD/Zucchini subfamily.</text>
</comment>
<dbReference type="PANTHER" id="PTHR43856">
    <property type="entry name" value="CARDIOLIPIN HYDROLASE"/>
    <property type="match status" value="1"/>
</dbReference>
<name>A0A1I8MWS3_MUSDO</name>
<dbReference type="VEuPathDB" id="VectorBase:MDOA009224"/>
<evidence type="ECO:0000256" key="2">
    <source>
        <dbReference type="ARBA" id="ARBA00022963"/>
    </source>
</evidence>
<keyword evidence="10" id="KW-1185">Reference proteome</keyword>
<dbReference type="AlphaFoldDB" id="A0A1I8MWS3"/>
<dbReference type="STRING" id="7370.A0A1I8MWS3"/>
<reference evidence="11" key="2">
    <citation type="submission" date="2025-04" db="UniProtKB">
        <authorList>
            <consortium name="RefSeq"/>
        </authorList>
    </citation>
    <scope>IDENTIFICATION</scope>
    <source>
        <strain evidence="11">Aabys</strain>
    </source>
</reference>
<evidence type="ECO:0000313" key="9">
    <source>
        <dbReference type="EnsemblMetazoa" id="MDOA009224-PA"/>
    </source>
</evidence>
<reference evidence="9" key="1">
    <citation type="submission" date="2020-05" db="UniProtKB">
        <authorList>
            <consortium name="EnsemblMetazoa"/>
        </authorList>
    </citation>
    <scope>IDENTIFICATION</scope>
    <source>
        <strain evidence="9">Aabys</strain>
    </source>
</reference>
<evidence type="ECO:0000256" key="5">
    <source>
        <dbReference type="ARBA" id="ARBA00040549"/>
    </source>
</evidence>
<dbReference type="EnsemblMetazoa" id="MDOA009224-RA">
    <property type="protein sequence ID" value="MDOA009224-PA"/>
    <property type="gene ID" value="MDOA009224"/>
</dbReference>
<dbReference type="SUPFAM" id="SSF56024">
    <property type="entry name" value="Phospholipase D/nuclease"/>
    <property type="match status" value="1"/>
</dbReference>
<evidence type="ECO:0000313" key="11">
    <source>
        <dbReference type="RefSeq" id="XP_019894028.1"/>
    </source>
</evidence>
<dbReference type="eggNOG" id="ENOG502RXG9">
    <property type="taxonomic scope" value="Eukaryota"/>
</dbReference>
<feature type="transmembrane region" description="Helical" evidence="7">
    <location>
        <begin position="12"/>
        <end position="31"/>
    </location>
</feature>
<keyword evidence="7" id="KW-1133">Transmembrane helix</keyword>
<evidence type="ECO:0000256" key="6">
    <source>
        <dbReference type="ARBA" id="ARBA00043167"/>
    </source>
</evidence>
<dbReference type="GO" id="GO:0034587">
    <property type="term" value="P:piRNA processing"/>
    <property type="evidence" value="ECO:0007669"/>
    <property type="project" value="TreeGrafter"/>
</dbReference>
<sequence>MLESSRIVRYCLYGASAIVLSEIAYHSYFWLKNHMSKLSTSKEICEVIWTNELTQSCVSQHRRFTTASSSGTVSASGSPTMSELNRIVKLPSPKKSHADCSNPFCAAYNVGRLLEFIDSAKYSLDLAMYTFTSYDLAQAFNRALKRGVLIRIISDHEMAYSSGSQIIPLTKAGVPVRCNSNTMFMHHKFCIIDSPQRNDAIFKKLNKTTKRCHTRGLVLTGSLNWTMQGFGGNWENILITSNAEYVRSYAEEFERMWNAFDFDSMKPAAASATTAAASATATTVTPK</sequence>
<dbReference type="GO" id="GO:0016891">
    <property type="term" value="F:RNA endonuclease activity producing 5'-phosphomonoesters, hydrolytic mechanism"/>
    <property type="evidence" value="ECO:0007669"/>
    <property type="project" value="TreeGrafter"/>
</dbReference>
<keyword evidence="7" id="KW-0472">Membrane</keyword>
<proteinExistence type="inferred from homology"/>
<evidence type="ECO:0000259" key="8">
    <source>
        <dbReference type="Pfam" id="PF13091"/>
    </source>
</evidence>
<keyword evidence="2" id="KW-0442">Lipid degradation</keyword>